<evidence type="ECO:0000256" key="2">
    <source>
        <dbReference type="ARBA" id="ARBA00007639"/>
    </source>
</evidence>
<evidence type="ECO:0000256" key="1">
    <source>
        <dbReference type="ARBA" id="ARBA00004196"/>
    </source>
</evidence>
<evidence type="ECO:0000259" key="4">
    <source>
        <dbReference type="Pfam" id="PF13407"/>
    </source>
</evidence>
<dbReference type="Proteomes" id="UP000192815">
    <property type="component" value="Unassembled WGS sequence"/>
</dbReference>
<dbReference type="CDD" id="cd06324">
    <property type="entry name" value="PBP1_ABC_sugar_binding-like"/>
    <property type="match status" value="1"/>
</dbReference>
<dbReference type="InterPro" id="IPR028082">
    <property type="entry name" value="Peripla_BP_I"/>
</dbReference>
<name>A0A1X0NDE1_9PSED</name>
<evidence type="ECO:0000256" key="3">
    <source>
        <dbReference type="ARBA" id="ARBA00022729"/>
    </source>
</evidence>
<keyword evidence="6" id="KW-1185">Reference proteome</keyword>
<dbReference type="PANTHER" id="PTHR46847:SF2">
    <property type="entry name" value="ABC TRANSPORTER SUGAR-BINDING PROTEIN"/>
    <property type="match status" value="1"/>
</dbReference>
<accession>A0A1X0NDE1</accession>
<evidence type="ECO:0000313" key="6">
    <source>
        <dbReference type="Proteomes" id="UP000192815"/>
    </source>
</evidence>
<protein>
    <submittedName>
        <fullName evidence="5">Sugar ABC transporter substrate-binding protein</fullName>
    </submittedName>
</protein>
<gene>
    <name evidence="5" type="ORF">BZK31_00605</name>
</gene>
<organism evidence="5 6">
    <name type="scientific">Pseudomonas floridensis</name>
    <dbReference type="NCBI Taxonomy" id="1958950"/>
    <lineage>
        <taxon>Bacteria</taxon>
        <taxon>Pseudomonadati</taxon>
        <taxon>Pseudomonadota</taxon>
        <taxon>Gammaproteobacteria</taxon>
        <taxon>Pseudomonadales</taxon>
        <taxon>Pseudomonadaceae</taxon>
        <taxon>Pseudomonas</taxon>
    </lineage>
</organism>
<dbReference type="GO" id="GO:0030313">
    <property type="term" value="C:cell envelope"/>
    <property type="evidence" value="ECO:0007669"/>
    <property type="project" value="UniProtKB-SubCell"/>
</dbReference>
<feature type="domain" description="Periplasmic binding protein" evidence="4">
    <location>
        <begin position="17"/>
        <end position="283"/>
    </location>
</feature>
<proteinExistence type="inferred from homology"/>
<dbReference type="GO" id="GO:0030246">
    <property type="term" value="F:carbohydrate binding"/>
    <property type="evidence" value="ECO:0007669"/>
    <property type="project" value="UniProtKB-ARBA"/>
</dbReference>
<evidence type="ECO:0000313" key="5">
    <source>
        <dbReference type="EMBL" id="ORC62320.1"/>
    </source>
</evidence>
<dbReference type="Pfam" id="PF13407">
    <property type="entry name" value="Peripla_BP_4"/>
    <property type="match status" value="1"/>
</dbReference>
<reference evidence="6" key="1">
    <citation type="submission" date="2017-02" db="EMBL/GenBank/DDBJ databases">
        <title>Pseudomonas floridae sp. nov., a novel pathogenic bacterial species isolated from tomato.</title>
        <authorList>
            <person name="Timilsina S."/>
            <person name="Vallad G.E."/>
            <person name="Jones J.B."/>
        </authorList>
    </citation>
    <scope>NUCLEOTIDE SEQUENCE [LARGE SCALE GENOMIC DNA]</scope>
    <source>
        <strain evidence="6">GEV388</strain>
    </source>
</reference>
<dbReference type="OrthoDB" id="245475at2"/>
<comment type="caution">
    <text evidence="5">The sequence shown here is derived from an EMBL/GenBank/DDBJ whole genome shotgun (WGS) entry which is preliminary data.</text>
</comment>
<dbReference type="InterPro" id="IPR025997">
    <property type="entry name" value="SBP_2_dom"/>
</dbReference>
<dbReference type="EMBL" id="MUIO01000002">
    <property type="protein sequence ID" value="ORC62320.1"/>
    <property type="molecule type" value="Genomic_DNA"/>
</dbReference>
<sequence>MLFGCLWTGLAWATNVVFISPGTETDGYWRSYVRVMQSAAATTGMTLTVLHSDRDTRKLLAMARETLQGSVRPDYLLFSNELNVAPEILRLSQGSGVKLFAVNNTFTADQLRILGDLPSRYPDFIGSLVGNDEEGGYLTAKRLISLAAPVAEGATLEMLAFSGTNTTPVSLYREMGMRRALAEHPEVHLRQIVLSGWRRDRALEQARVLLNRYPDIRLIWSANEQMAFGAMDALRERGGQPGRDILFSAINGTALSLQAQLDGRLSVVATGHFTLGGWAMILLHRYDTAQRQTHKQAGSRVIQVLHLVERQDAPRFLEATMHEHYRLDVQAFNVSATGEDSPFSLKNMLPRAHPSAR</sequence>
<dbReference type="GO" id="GO:0055085">
    <property type="term" value="P:transmembrane transport"/>
    <property type="evidence" value="ECO:0007669"/>
    <property type="project" value="UniProtKB-ARBA"/>
</dbReference>
<dbReference type="STRING" id="1958950.BZK31_00605"/>
<comment type="subcellular location">
    <subcellularLocation>
        <location evidence="1">Cell envelope</location>
    </subcellularLocation>
</comment>
<dbReference type="Gene3D" id="3.40.50.2300">
    <property type="match status" value="2"/>
</dbReference>
<dbReference type="SUPFAM" id="SSF53822">
    <property type="entry name" value="Periplasmic binding protein-like I"/>
    <property type="match status" value="1"/>
</dbReference>
<dbReference type="PANTHER" id="PTHR46847">
    <property type="entry name" value="D-ALLOSE-BINDING PERIPLASMIC PROTEIN-RELATED"/>
    <property type="match status" value="1"/>
</dbReference>
<comment type="similarity">
    <text evidence="2">Belongs to the bacterial solute-binding protein 2 family.</text>
</comment>
<dbReference type="AlphaFoldDB" id="A0A1X0NDE1"/>
<keyword evidence="3" id="KW-0732">Signal</keyword>